<evidence type="ECO:0000256" key="3">
    <source>
        <dbReference type="ARBA" id="ARBA00023163"/>
    </source>
</evidence>
<dbReference type="SUPFAM" id="SSF47413">
    <property type="entry name" value="lambda repressor-like DNA-binding domains"/>
    <property type="match status" value="1"/>
</dbReference>
<sequence>MNTLRERLIWARARKSEREEGEFTQADLAARAGVTQGAIAHLESGRTLTSRSIAAIAVALGVDAVWLSTGKGDPFGRDIESGAAGEIAGLTTLLPGAMAVSTADPENPASVQIQKVELRLSAGITGFQTEPDRRDGGSWNLPRRWVDKNGFIPEKLLAIDVKGESMEPSLYTGDVVVINTADTKPVNGQVYAVNYEGEAVIKRLVRDGGNWYLHSDNASPRYPRRMCRGSECIIVGRVVRRETDQI</sequence>
<gene>
    <name evidence="5" type="ORF">LMJ30_10765</name>
</gene>
<accession>A0ABS8IS69</accession>
<dbReference type="SMART" id="SM00530">
    <property type="entry name" value="HTH_XRE"/>
    <property type="match status" value="1"/>
</dbReference>
<dbReference type="SUPFAM" id="SSF51306">
    <property type="entry name" value="LexA/Signal peptidase"/>
    <property type="match status" value="1"/>
</dbReference>
<dbReference type="Pfam" id="PF01381">
    <property type="entry name" value="HTH_3"/>
    <property type="match status" value="1"/>
</dbReference>
<evidence type="ECO:0000256" key="1">
    <source>
        <dbReference type="ARBA" id="ARBA00023015"/>
    </source>
</evidence>
<keyword evidence="6" id="KW-1185">Reference proteome</keyword>
<dbReference type="EMBL" id="JAJHPV010000013">
    <property type="protein sequence ID" value="MCC6071439.1"/>
    <property type="molecule type" value="Genomic_DNA"/>
</dbReference>
<dbReference type="InterPro" id="IPR036286">
    <property type="entry name" value="LexA/Signal_pep-like_sf"/>
</dbReference>
<dbReference type="InterPro" id="IPR010982">
    <property type="entry name" value="Lambda_DNA-bd_dom_sf"/>
</dbReference>
<dbReference type="PROSITE" id="PS50943">
    <property type="entry name" value="HTH_CROC1"/>
    <property type="match status" value="1"/>
</dbReference>
<dbReference type="Gene3D" id="2.10.109.10">
    <property type="entry name" value="Umud Fragment, subunit A"/>
    <property type="match status" value="1"/>
</dbReference>
<evidence type="ECO:0000259" key="4">
    <source>
        <dbReference type="PROSITE" id="PS50943"/>
    </source>
</evidence>
<keyword evidence="3" id="KW-0804">Transcription</keyword>
<dbReference type="CDD" id="cd06529">
    <property type="entry name" value="S24_LexA-like"/>
    <property type="match status" value="1"/>
</dbReference>
<organism evidence="5 6">
    <name type="scientific">Massilia agrisoli</name>
    <dbReference type="NCBI Taxonomy" id="2892444"/>
    <lineage>
        <taxon>Bacteria</taxon>
        <taxon>Pseudomonadati</taxon>
        <taxon>Pseudomonadota</taxon>
        <taxon>Betaproteobacteria</taxon>
        <taxon>Burkholderiales</taxon>
        <taxon>Oxalobacteraceae</taxon>
        <taxon>Telluria group</taxon>
        <taxon>Massilia</taxon>
    </lineage>
</organism>
<dbReference type="Proteomes" id="UP001198701">
    <property type="component" value="Unassembled WGS sequence"/>
</dbReference>
<keyword evidence="1" id="KW-0805">Transcription regulation</keyword>
<dbReference type="InterPro" id="IPR001387">
    <property type="entry name" value="Cro/C1-type_HTH"/>
</dbReference>
<evidence type="ECO:0000256" key="2">
    <source>
        <dbReference type="ARBA" id="ARBA00023125"/>
    </source>
</evidence>
<dbReference type="CDD" id="cd00093">
    <property type="entry name" value="HTH_XRE"/>
    <property type="match status" value="1"/>
</dbReference>
<dbReference type="InterPro" id="IPR039418">
    <property type="entry name" value="LexA-like"/>
</dbReference>
<comment type="caution">
    <text evidence="5">The sequence shown here is derived from an EMBL/GenBank/DDBJ whole genome shotgun (WGS) entry which is preliminary data.</text>
</comment>
<evidence type="ECO:0000313" key="6">
    <source>
        <dbReference type="Proteomes" id="UP001198701"/>
    </source>
</evidence>
<dbReference type="PANTHER" id="PTHR40661:SF1">
    <property type="entry name" value="HTH CRO_C1-TYPE DOMAIN-CONTAINING PROTEIN"/>
    <property type="match status" value="1"/>
</dbReference>
<reference evidence="5 6" key="1">
    <citation type="submission" date="2021-11" db="EMBL/GenBank/DDBJ databases">
        <authorList>
            <person name="Huq M.A."/>
        </authorList>
    </citation>
    <scope>NUCLEOTIDE SEQUENCE [LARGE SCALE GENOMIC DNA]</scope>
    <source>
        <strain evidence="5 6">MAHUQ-52</strain>
    </source>
</reference>
<dbReference type="InterPro" id="IPR015927">
    <property type="entry name" value="Peptidase_S24_S26A/B/C"/>
</dbReference>
<feature type="domain" description="HTH cro/C1-type" evidence="4">
    <location>
        <begin position="24"/>
        <end position="67"/>
    </location>
</feature>
<keyword evidence="2" id="KW-0238">DNA-binding</keyword>
<dbReference type="RefSeq" id="WP_229432350.1">
    <property type="nucleotide sequence ID" value="NZ_JAJHPV010000013.1"/>
</dbReference>
<dbReference type="Gene3D" id="1.10.260.40">
    <property type="entry name" value="lambda repressor-like DNA-binding domains"/>
    <property type="match status" value="1"/>
</dbReference>
<dbReference type="PANTHER" id="PTHR40661">
    <property type="match status" value="1"/>
</dbReference>
<name>A0ABS8IS69_9BURK</name>
<dbReference type="Pfam" id="PF00717">
    <property type="entry name" value="Peptidase_S24"/>
    <property type="match status" value="1"/>
</dbReference>
<proteinExistence type="predicted"/>
<protein>
    <submittedName>
        <fullName evidence="5">Helix-turn-helix domain-containing protein</fullName>
    </submittedName>
</protein>
<evidence type="ECO:0000313" key="5">
    <source>
        <dbReference type="EMBL" id="MCC6071439.1"/>
    </source>
</evidence>